<evidence type="ECO:0000313" key="1">
    <source>
        <dbReference type="EMBL" id="BAS28971.1"/>
    </source>
</evidence>
<evidence type="ECO:0008006" key="3">
    <source>
        <dbReference type="Google" id="ProtNLM"/>
    </source>
</evidence>
<sequence>MVIDTQRLVLLWCPGCGRPYRRSFSLFDADPPVPESFSCTCGCTIGRLSRGRPGWILDAQCKTCGVMHRLTFESRSLARAQLVSLTCPGSQTELGLVGDEALVTSLESAIQEAAAGGSRSGACRNG</sequence>
<dbReference type="AlphaFoldDB" id="A0A0K2SPE0"/>
<organism evidence="1 2">
    <name type="scientific">Limnochorda pilosa</name>
    <dbReference type="NCBI Taxonomy" id="1555112"/>
    <lineage>
        <taxon>Bacteria</taxon>
        <taxon>Bacillati</taxon>
        <taxon>Bacillota</taxon>
        <taxon>Limnochordia</taxon>
        <taxon>Limnochordales</taxon>
        <taxon>Limnochordaceae</taxon>
        <taxon>Limnochorda</taxon>
    </lineage>
</organism>
<dbReference type="STRING" id="1555112.LIP_3144"/>
<dbReference type="EMBL" id="AP014924">
    <property type="protein sequence ID" value="BAS28971.1"/>
    <property type="molecule type" value="Genomic_DNA"/>
</dbReference>
<dbReference type="Proteomes" id="UP000065807">
    <property type="component" value="Chromosome"/>
</dbReference>
<gene>
    <name evidence="1" type="ORF">LIP_3144</name>
</gene>
<proteinExistence type="predicted"/>
<accession>A0A0K2SPE0</accession>
<keyword evidence="2" id="KW-1185">Reference proteome</keyword>
<protein>
    <recommendedName>
        <fullName evidence="3">RNHCP domain-containing protein</fullName>
    </recommendedName>
</protein>
<name>A0A0K2SPE0_LIMPI</name>
<reference evidence="2" key="1">
    <citation type="submission" date="2015-07" db="EMBL/GenBank/DDBJ databases">
        <title>Complete genome sequence and phylogenetic analysis of Limnochorda pilosa.</title>
        <authorList>
            <person name="Watanabe M."/>
            <person name="Kojima H."/>
            <person name="Fukui M."/>
        </authorList>
    </citation>
    <scope>NUCLEOTIDE SEQUENCE [LARGE SCALE GENOMIC DNA]</scope>
    <source>
        <strain evidence="2">HC45</strain>
    </source>
</reference>
<evidence type="ECO:0000313" key="2">
    <source>
        <dbReference type="Proteomes" id="UP000065807"/>
    </source>
</evidence>
<dbReference type="KEGG" id="lpil:LIP_3144"/>
<reference evidence="2" key="2">
    <citation type="journal article" date="2016" name="Int. J. Syst. Evol. Microbiol.">
        <title>Complete genome sequence and cell structure of Limnochorda pilosa, a Gram-negative spore-former within the phylum Firmicutes.</title>
        <authorList>
            <person name="Watanabe M."/>
            <person name="Kojima H."/>
            <person name="Fukui M."/>
        </authorList>
    </citation>
    <scope>NUCLEOTIDE SEQUENCE [LARGE SCALE GENOMIC DNA]</scope>
    <source>
        <strain evidence="2">HC45</strain>
    </source>
</reference>